<name>A0A7M4D625_9BACT</name>
<dbReference type="EMBL" id="QTZN02000019">
    <property type="protein sequence ID" value="MVB07309.1"/>
    <property type="molecule type" value="Genomic_DNA"/>
</dbReference>
<dbReference type="Proteomes" id="UP000285951">
    <property type="component" value="Unassembled WGS sequence"/>
</dbReference>
<dbReference type="Proteomes" id="UP000462449">
    <property type="component" value="Unassembled WGS sequence"/>
</dbReference>
<reference evidence="2 3" key="1">
    <citation type="submission" date="2019-11" db="EMBL/GenBank/DDBJ databases">
        <title>Draft genome sequence of Labilibaculum sp. strain SYP isolated from Black Sea.</title>
        <authorList>
            <person name="Yadav S."/>
            <person name="Villanueva L."/>
        </authorList>
    </citation>
    <scope>NUCLEOTIDE SEQUENCE [LARGE SCALE GENOMIC DNA]</scope>
    <source>
        <strain evidence="2 3">44</strain>
    </source>
</reference>
<evidence type="ECO:0000313" key="2">
    <source>
        <dbReference type="EMBL" id="MVB07309.1"/>
    </source>
</evidence>
<evidence type="ECO:0000313" key="1">
    <source>
        <dbReference type="EMBL" id="MUP38104.1"/>
    </source>
</evidence>
<sequence length="295" mass="33987">MAYILKNKNLEIHIDLPSENYQFSRFDWTSKITSVKFKGIPVCTQEKIEGDVENIYGKGFYNEFGIEMPVGFDEIKEGEYFPKIGVGALKKEGAEYSFSKAYETEPADFKIITDTNKLLIECVSPSVNGYSYVLKKEIELLESSFVIRYYLHNTGGKIISTNEYCHNFLAINKELMGSNYILKFPFDIKPELLGATVNPEEKVELGQNEITFKNTPNEQFFFSNLSGSKNVDAHWELINTKSKIGVSETGSFKTDKINLWGWKHVISPELFFDINLKPDQEIEWSRKYDIYEIDN</sequence>
<evidence type="ECO:0000313" key="3">
    <source>
        <dbReference type="Proteomes" id="UP000285951"/>
    </source>
</evidence>
<dbReference type="AlphaFoldDB" id="A0A7M4D625"/>
<protein>
    <recommendedName>
        <fullName evidence="5">Aldose 1-epimerase</fullName>
    </recommendedName>
</protein>
<dbReference type="OrthoDB" id="5621785at2"/>
<evidence type="ECO:0000313" key="4">
    <source>
        <dbReference type="Proteomes" id="UP000462449"/>
    </source>
</evidence>
<reference evidence="1 4" key="2">
    <citation type="submission" date="2019-12" db="EMBL/GenBank/DDBJ databases">
        <title>Draft genome sequence of Labilibaculum sp. strain 44 isolated from deep waters of Black Sea.</title>
        <authorList>
            <person name="Yadav S."/>
            <person name="Villanueva L."/>
        </authorList>
    </citation>
    <scope>NUCLEOTIDE SEQUENCE [LARGE SCALE GENOMIC DNA]</scope>
    <source>
        <strain evidence="1 4">44</strain>
    </source>
</reference>
<keyword evidence="3" id="KW-1185">Reference proteome</keyword>
<organism evidence="1 4">
    <name type="scientific">Labilibaculum euxinus</name>
    <dbReference type="NCBI Taxonomy" id="2686357"/>
    <lineage>
        <taxon>Bacteria</taxon>
        <taxon>Pseudomonadati</taxon>
        <taxon>Bacteroidota</taxon>
        <taxon>Bacteroidia</taxon>
        <taxon>Marinilabiliales</taxon>
        <taxon>Marinifilaceae</taxon>
        <taxon>Labilibaculum</taxon>
    </lineage>
</organism>
<evidence type="ECO:0008006" key="5">
    <source>
        <dbReference type="Google" id="ProtNLM"/>
    </source>
</evidence>
<proteinExistence type="predicted"/>
<comment type="caution">
    <text evidence="1">The sequence shown here is derived from an EMBL/GenBank/DDBJ whole genome shotgun (WGS) entry which is preliminary data.</text>
</comment>
<dbReference type="EMBL" id="WOTW01000019">
    <property type="protein sequence ID" value="MUP38104.1"/>
    <property type="molecule type" value="Genomic_DNA"/>
</dbReference>
<gene>
    <name evidence="2" type="ORF">DWB62_009805</name>
    <name evidence="1" type="ORF">GNY23_09805</name>
</gene>
<accession>A0A7M4D625</accession>